<dbReference type="InterPro" id="IPR022742">
    <property type="entry name" value="Hydrolase_4"/>
</dbReference>
<comment type="caution">
    <text evidence="2">The sequence shown here is derived from an EMBL/GenBank/DDBJ whole genome shotgun (WGS) entry which is preliminary data.</text>
</comment>
<accession>A0ABQ6LNF7</accession>
<name>A0ABQ6LNF7_9RHOB</name>
<dbReference type="InterPro" id="IPR029058">
    <property type="entry name" value="AB_hydrolase_fold"/>
</dbReference>
<dbReference type="GO" id="GO:0016787">
    <property type="term" value="F:hydrolase activity"/>
    <property type="evidence" value="ECO:0007669"/>
    <property type="project" value="UniProtKB-KW"/>
</dbReference>
<keyword evidence="3" id="KW-1185">Reference proteome</keyword>
<organism evidence="2 3">
    <name type="scientific">Paralimibaculum aggregatum</name>
    <dbReference type="NCBI Taxonomy" id="3036245"/>
    <lineage>
        <taxon>Bacteria</taxon>
        <taxon>Pseudomonadati</taxon>
        <taxon>Pseudomonadota</taxon>
        <taxon>Alphaproteobacteria</taxon>
        <taxon>Rhodobacterales</taxon>
        <taxon>Paracoccaceae</taxon>
        <taxon>Paralimibaculum</taxon>
    </lineage>
</organism>
<sequence length="316" mass="33016">MTDTAWASPDGPGAPRPEQLFCVRAADGTGLRAALWGAAGQAPPRGLALVLPGRAEFLEKVALGVGPLIARGFAVASLDWRGQGRSDRLAVPRAKGHVTDFHDYVRDLEALVAAPELAGLGPPRLVLGHSMGGLIAVMATAEGRIRVPLLLSAPMFGIVVAPAARRFAGGLGWLAERVALGALWPPVPGVRRPYPLSTSFGENLLTGDREAWDWMVTVLRRDPALGIGFPTLGWLRAAERAMLGLGGMGALGVPGMAFYGSAEQVVSPQAVEAVSARLGFGAVRLEGARHEPLIDLAEHRAAAWAAADRFFAGAGI</sequence>
<dbReference type="PANTHER" id="PTHR11614">
    <property type="entry name" value="PHOSPHOLIPASE-RELATED"/>
    <property type="match status" value="1"/>
</dbReference>
<feature type="domain" description="Serine aminopeptidase S33" evidence="1">
    <location>
        <begin position="43"/>
        <end position="295"/>
    </location>
</feature>
<dbReference type="InterPro" id="IPR051044">
    <property type="entry name" value="MAG_DAG_Lipase"/>
</dbReference>
<dbReference type="SUPFAM" id="SSF53474">
    <property type="entry name" value="alpha/beta-Hydrolases"/>
    <property type="match status" value="1"/>
</dbReference>
<proteinExistence type="predicted"/>
<dbReference type="RefSeq" id="WP_285672702.1">
    <property type="nucleotide sequence ID" value="NZ_BSYI01000025.1"/>
</dbReference>
<reference evidence="2 3" key="1">
    <citation type="submission" date="2023-04" db="EMBL/GenBank/DDBJ databases">
        <title>Marinoamorphus aggregata gen. nov., sp. Nov., isolate from tissue of brittle star Ophioplocus japonicus.</title>
        <authorList>
            <person name="Kawano K."/>
            <person name="Sawayama S."/>
            <person name="Nakagawa S."/>
        </authorList>
    </citation>
    <scope>NUCLEOTIDE SEQUENCE [LARGE SCALE GENOMIC DNA]</scope>
    <source>
        <strain evidence="2 3">NKW23</strain>
    </source>
</reference>
<dbReference type="Pfam" id="PF12146">
    <property type="entry name" value="Hydrolase_4"/>
    <property type="match status" value="1"/>
</dbReference>
<evidence type="ECO:0000313" key="2">
    <source>
        <dbReference type="EMBL" id="GMG83874.1"/>
    </source>
</evidence>
<keyword evidence="2" id="KW-0378">Hydrolase</keyword>
<evidence type="ECO:0000259" key="1">
    <source>
        <dbReference type="Pfam" id="PF12146"/>
    </source>
</evidence>
<evidence type="ECO:0000313" key="3">
    <source>
        <dbReference type="Proteomes" id="UP001239909"/>
    </source>
</evidence>
<dbReference type="EMBL" id="BSYI01000025">
    <property type="protein sequence ID" value="GMG83874.1"/>
    <property type="molecule type" value="Genomic_DNA"/>
</dbReference>
<protein>
    <submittedName>
        <fullName evidence="2">Alpha/beta hydrolase</fullName>
    </submittedName>
</protein>
<dbReference type="Proteomes" id="UP001239909">
    <property type="component" value="Unassembled WGS sequence"/>
</dbReference>
<gene>
    <name evidence="2" type="ORF">LNKW23_30880</name>
</gene>
<dbReference type="Gene3D" id="3.40.50.1820">
    <property type="entry name" value="alpha/beta hydrolase"/>
    <property type="match status" value="1"/>
</dbReference>